<protein>
    <submittedName>
        <fullName evidence="1">Uncharacterized protein</fullName>
    </submittedName>
</protein>
<keyword evidence="2" id="KW-1185">Reference proteome</keyword>
<reference evidence="1" key="1">
    <citation type="journal article" date="2021" name="Front. Microbiol.">
        <title>Comprehensive Comparative Genomics and Phenotyping of Methylobacterium Species.</title>
        <authorList>
            <person name="Alessa O."/>
            <person name="Ogura Y."/>
            <person name="Fujitani Y."/>
            <person name="Takami H."/>
            <person name="Hayashi T."/>
            <person name="Sahin N."/>
            <person name="Tani A."/>
        </authorList>
    </citation>
    <scope>NUCLEOTIDE SEQUENCE</scope>
    <source>
        <strain evidence="1">NBRC 15689</strain>
    </source>
</reference>
<organism evidence="1 2">
    <name type="scientific">Methylobacterium organophilum</name>
    <dbReference type="NCBI Taxonomy" id="410"/>
    <lineage>
        <taxon>Bacteria</taxon>
        <taxon>Pseudomonadati</taxon>
        <taxon>Pseudomonadota</taxon>
        <taxon>Alphaproteobacteria</taxon>
        <taxon>Hyphomicrobiales</taxon>
        <taxon>Methylobacteriaceae</taxon>
        <taxon>Methylobacterium</taxon>
    </lineage>
</organism>
<proteinExistence type="predicted"/>
<evidence type="ECO:0000313" key="1">
    <source>
        <dbReference type="EMBL" id="GJE29769.1"/>
    </source>
</evidence>
<comment type="caution">
    <text evidence="1">The sequence shown here is derived from an EMBL/GenBank/DDBJ whole genome shotgun (WGS) entry which is preliminary data.</text>
</comment>
<dbReference type="EMBL" id="BPQV01000020">
    <property type="protein sequence ID" value="GJE29769.1"/>
    <property type="molecule type" value="Genomic_DNA"/>
</dbReference>
<accession>A0ABQ4THF1</accession>
<reference evidence="1" key="2">
    <citation type="submission" date="2021-08" db="EMBL/GenBank/DDBJ databases">
        <authorList>
            <person name="Tani A."/>
            <person name="Ola A."/>
            <person name="Ogura Y."/>
            <person name="Katsura K."/>
            <person name="Hayashi T."/>
        </authorList>
    </citation>
    <scope>NUCLEOTIDE SEQUENCE</scope>
    <source>
        <strain evidence="1">NBRC 15689</strain>
    </source>
</reference>
<dbReference type="Proteomes" id="UP001055156">
    <property type="component" value="Unassembled WGS sequence"/>
</dbReference>
<gene>
    <name evidence="1" type="ORF">LKMONMHP_4655</name>
</gene>
<evidence type="ECO:0000313" key="2">
    <source>
        <dbReference type="Proteomes" id="UP001055156"/>
    </source>
</evidence>
<sequence length="45" mass="5412">MNPLAIFLMPWAIWLYQPRPRDLPENVIDLADERRRRAALPARRL</sequence>
<name>A0ABQ4THF1_METOR</name>
<dbReference type="RefSeq" id="WP_238314992.1">
    <property type="nucleotide sequence ID" value="NZ_BPQV01000020.1"/>
</dbReference>